<reference evidence="3 4" key="1">
    <citation type="submission" date="2017-05" db="EMBL/GenBank/DDBJ databases">
        <title>Genome sequence for an aflatoxigenic pathogen of Argentinian peanut, Aspergillus arachidicola.</title>
        <authorList>
            <person name="Moore G."/>
            <person name="Beltz S.B."/>
            <person name="Mack B.M."/>
        </authorList>
    </citation>
    <scope>NUCLEOTIDE SEQUENCE [LARGE SCALE GENOMIC DNA]</scope>
    <source>
        <strain evidence="3 4">CBS 117610</strain>
    </source>
</reference>
<dbReference type="Gene3D" id="3.40.630.30">
    <property type="match status" value="1"/>
</dbReference>
<evidence type="ECO:0000313" key="4">
    <source>
        <dbReference type="Proteomes" id="UP000231358"/>
    </source>
</evidence>
<name>A0A2G7FUJ6_9EURO</name>
<dbReference type="PROSITE" id="PS51186">
    <property type="entry name" value="GNAT"/>
    <property type="match status" value="1"/>
</dbReference>
<dbReference type="InterPro" id="IPR052523">
    <property type="entry name" value="Trichothecene_AcTrans"/>
</dbReference>
<protein>
    <recommendedName>
        <fullName evidence="2">N-acetyltransferase domain-containing protein</fullName>
    </recommendedName>
</protein>
<dbReference type="InterPro" id="IPR016181">
    <property type="entry name" value="Acyl_CoA_acyltransferase"/>
</dbReference>
<feature type="domain" description="N-acetyltransferase" evidence="2">
    <location>
        <begin position="6"/>
        <end position="198"/>
    </location>
</feature>
<evidence type="ECO:0000259" key="2">
    <source>
        <dbReference type="PROSITE" id="PS51186"/>
    </source>
</evidence>
<comment type="caution">
    <text evidence="3">The sequence shown here is derived from an EMBL/GenBank/DDBJ whole genome shotgun (WGS) entry which is preliminary data.</text>
</comment>
<dbReference type="Proteomes" id="UP000231358">
    <property type="component" value="Unassembled WGS sequence"/>
</dbReference>
<dbReference type="STRING" id="656916.A0A2G7FUJ6"/>
<evidence type="ECO:0000256" key="1">
    <source>
        <dbReference type="SAM" id="MobiDB-lite"/>
    </source>
</evidence>
<dbReference type="Pfam" id="PF00583">
    <property type="entry name" value="Acetyltransf_1"/>
    <property type="match status" value="1"/>
</dbReference>
<dbReference type="EMBL" id="NEXV01000395">
    <property type="protein sequence ID" value="PIG84233.1"/>
    <property type="molecule type" value="Genomic_DNA"/>
</dbReference>
<proteinExistence type="predicted"/>
<accession>A0A2G7FUJ6</accession>
<keyword evidence="4" id="KW-1185">Reference proteome</keyword>
<evidence type="ECO:0000313" key="3">
    <source>
        <dbReference type="EMBL" id="PIG84233.1"/>
    </source>
</evidence>
<sequence length="198" mass="22425">MTTPSYTIRAVEHSDIPALGELLYTSKLALTINRLLFKNWPNEAVQRQNYLGALEGIDVDSPESRTVVDNDTGEVIGHLALNRRRPVEKSEQSQGDIKNRNSPTSSPLKLPSTVMITYIVVKPEYRHRGIGKDLMDYVFNQARLAGVPVAVSAEPQIYEFFKRYDFHDTKHVDFDLAHWAPPHSGFGIFRLAGLIWHP</sequence>
<dbReference type="PANTHER" id="PTHR42791">
    <property type="entry name" value="GNAT FAMILY ACETYLTRANSFERASE"/>
    <property type="match status" value="1"/>
</dbReference>
<dbReference type="GO" id="GO:0016747">
    <property type="term" value="F:acyltransferase activity, transferring groups other than amino-acyl groups"/>
    <property type="evidence" value="ECO:0007669"/>
    <property type="project" value="InterPro"/>
</dbReference>
<organism evidence="3 4">
    <name type="scientific">Aspergillus arachidicola</name>
    <dbReference type="NCBI Taxonomy" id="656916"/>
    <lineage>
        <taxon>Eukaryota</taxon>
        <taxon>Fungi</taxon>
        <taxon>Dikarya</taxon>
        <taxon>Ascomycota</taxon>
        <taxon>Pezizomycotina</taxon>
        <taxon>Eurotiomycetes</taxon>
        <taxon>Eurotiomycetidae</taxon>
        <taxon>Eurotiales</taxon>
        <taxon>Aspergillaceae</taxon>
        <taxon>Aspergillus</taxon>
        <taxon>Aspergillus subgen. Circumdati</taxon>
    </lineage>
</organism>
<dbReference type="SUPFAM" id="SSF55729">
    <property type="entry name" value="Acyl-CoA N-acyltransferases (Nat)"/>
    <property type="match status" value="1"/>
</dbReference>
<dbReference type="AlphaFoldDB" id="A0A2G7FUJ6"/>
<dbReference type="CDD" id="cd04301">
    <property type="entry name" value="NAT_SF"/>
    <property type="match status" value="1"/>
</dbReference>
<dbReference type="PANTHER" id="PTHR42791:SF4">
    <property type="entry name" value="ACETYLTRANSFERASE, GNAT FAMILY FAMILY (AFU_ORTHOLOGUE AFUA_4G09540)-RELATED"/>
    <property type="match status" value="1"/>
</dbReference>
<feature type="region of interest" description="Disordered" evidence="1">
    <location>
        <begin position="83"/>
        <end position="108"/>
    </location>
</feature>
<gene>
    <name evidence="3" type="ORF">AARAC_006019</name>
</gene>
<dbReference type="InterPro" id="IPR000182">
    <property type="entry name" value="GNAT_dom"/>
</dbReference>